<accession>A0A1Y1IKY4</accession>
<dbReference type="AlphaFoldDB" id="A0A1Y1IKY4"/>
<keyword evidence="2" id="KW-1185">Reference proteome</keyword>
<organism evidence="1 2">
    <name type="scientific">Klebsormidium nitens</name>
    <name type="common">Green alga</name>
    <name type="synonym">Ulothrix nitens</name>
    <dbReference type="NCBI Taxonomy" id="105231"/>
    <lineage>
        <taxon>Eukaryota</taxon>
        <taxon>Viridiplantae</taxon>
        <taxon>Streptophyta</taxon>
        <taxon>Klebsormidiophyceae</taxon>
        <taxon>Klebsormidiales</taxon>
        <taxon>Klebsormidiaceae</taxon>
        <taxon>Klebsormidium</taxon>
    </lineage>
</organism>
<evidence type="ECO:0000313" key="2">
    <source>
        <dbReference type="Proteomes" id="UP000054558"/>
    </source>
</evidence>
<dbReference type="Proteomes" id="UP000054558">
    <property type="component" value="Unassembled WGS sequence"/>
</dbReference>
<dbReference type="EMBL" id="DF237547">
    <property type="protein sequence ID" value="GAQ90089.1"/>
    <property type="molecule type" value="Genomic_DNA"/>
</dbReference>
<gene>
    <name evidence="1" type="ORF">KFL_005980040</name>
</gene>
<sequence length="84" mass="9032">MAATGPITKLLREEVLVVKWVTVGLEPGSRPRKESKDLLAVRGGYGRAGGALSERAQRTARETLHLRCGTVLSCYVAAESPSPR</sequence>
<proteinExistence type="predicted"/>
<reference evidence="1 2" key="1">
    <citation type="journal article" date="2014" name="Nat. Commun.">
        <title>Klebsormidium flaccidum genome reveals primary factors for plant terrestrial adaptation.</title>
        <authorList>
            <person name="Hori K."/>
            <person name="Maruyama F."/>
            <person name="Fujisawa T."/>
            <person name="Togashi T."/>
            <person name="Yamamoto N."/>
            <person name="Seo M."/>
            <person name="Sato S."/>
            <person name="Yamada T."/>
            <person name="Mori H."/>
            <person name="Tajima N."/>
            <person name="Moriyama T."/>
            <person name="Ikeuchi M."/>
            <person name="Watanabe M."/>
            <person name="Wada H."/>
            <person name="Kobayashi K."/>
            <person name="Saito M."/>
            <person name="Masuda T."/>
            <person name="Sasaki-Sekimoto Y."/>
            <person name="Mashiguchi K."/>
            <person name="Awai K."/>
            <person name="Shimojima M."/>
            <person name="Masuda S."/>
            <person name="Iwai M."/>
            <person name="Nobusawa T."/>
            <person name="Narise T."/>
            <person name="Kondo S."/>
            <person name="Saito H."/>
            <person name="Sato R."/>
            <person name="Murakawa M."/>
            <person name="Ihara Y."/>
            <person name="Oshima-Yamada Y."/>
            <person name="Ohtaka K."/>
            <person name="Satoh M."/>
            <person name="Sonobe K."/>
            <person name="Ishii M."/>
            <person name="Ohtani R."/>
            <person name="Kanamori-Sato M."/>
            <person name="Honoki R."/>
            <person name="Miyazaki D."/>
            <person name="Mochizuki H."/>
            <person name="Umetsu J."/>
            <person name="Higashi K."/>
            <person name="Shibata D."/>
            <person name="Kamiya Y."/>
            <person name="Sato N."/>
            <person name="Nakamura Y."/>
            <person name="Tabata S."/>
            <person name="Ida S."/>
            <person name="Kurokawa K."/>
            <person name="Ohta H."/>
        </authorList>
    </citation>
    <scope>NUCLEOTIDE SEQUENCE [LARGE SCALE GENOMIC DNA]</scope>
    <source>
        <strain evidence="1 2">NIES-2285</strain>
    </source>
</reference>
<protein>
    <submittedName>
        <fullName evidence="1">Uncharacterized protein</fullName>
    </submittedName>
</protein>
<evidence type="ECO:0000313" key="1">
    <source>
        <dbReference type="EMBL" id="GAQ90089.1"/>
    </source>
</evidence>
<name>A0A1Y1IKY4_KLENI</name>